<dbReference type="EMBL" id="JBHLZF010000001">
    <property type="protein sequence ID" value="MFB9897065.1"/>
    <property type="molecule type" value="Genomic_DNA"/>
</dbReference>
<sequence>MAALPGKLLRALWASTRTTRIAVVATATTVAIVLGAAAWWLRGTHVGLSHTSRIDITPVQIERIRSIGEWEFLSISDEELVDTVRHGFFGDDGLARIYYGTLRLGIDLGEAQEGWIRMDHDTVSVTLPPVRLLDERFLDEARTRSFYEDGRWTEADRARLTRRAEAAMRDRCLTPANIASAERQASAQMSQLLRAMGFAQVRVRFAPRDGKK</sequence>
<accession>A0ABV5ZJE7</accession>
<dbReference type="InterPro" id="IPR025324">
    <property type="entry name" value="DUF4230"/>
</dbReference>
<dbReference type="Proteomes" id="UP001589688">
    <property type="component" value="Unassembled WGS sequence"/>
</dbReference>
<protein>
    <submittedName>
        <fullName evidence="2">DUF4230 domain-containing protein</fullName>
    </submittedName>
</protein>
<proteinExistence type="predicted"/>
<dbReference type="Pfam" id="PF14014">
    <property type="entry name" value="DUF4230"/>
    <property type="match status" value="1"/>
</dbReference>
<keyword evidence="1" id="KW-0472">Membrane</keyword>
<reference evidence="2 3" key="1">
    <citation type="submission" date="2024-09" db="EMBL/GenBank/DDBJ databases">
        <authorList>
            <person name="Sun Q."/>
            <person name="Mori K."/>
        </authorList>
    </citation>
    <scope>NUCLEOTIDE SEQUENCE [LARGE SCALE GENOMIC DNA]</scope>
    <source>
        <strain evidence="2 3">ATCC 51272</strain>
    </source>
</reference>
<evidence type="ECO:0000313" key="3">
    <source>
        <dbReference type="Proteomes" id="UP001589688"/>
    </source>
</evidence>
<gene>
    <name evidence="2" type="ORF">ACFFK8_04350</name>
</gene>
<dbReference type="RefSeq" id="WP_027953152.1">
    <property type="nucleotide sequence ID" value="NZ_JBHLZF010000001.1"/>
</dbReference>
<keyword evidence="1" id="KW-0812">Transmembrane</keyword>
<keyword evidence="1" id="KW-1133">Transmembrane helix</keyword>
<comment type="caution">
    <text evidence="2">The sequence shown here is derived from an EMBL/GenBank/DDBJ whole genome shotgun (WGS) entry which is preliminary data.</text>
</comment>
<organism evidence="2 3">
    <name type="scientific">Hallella seregens ATCC 51272</name>
    <dbReference type="NCBI Taxonomy" id="1336250"/>
    <lineage>
        <taxon>Bacteria</taxon>
        <taxon>Pseudomonadati</taxon>
        <taxon>Bacteroidota</taxon>
        <taxon>Bacteroidia</taxon>
        <taxon>Bacteroidales</taxon>
        <taxon>Prevotellaceae</taxon>
        <taxon>Hallella</taxon>
    </lineage>
</organism>
<evidence type="ECO:0000313" key="2">
    <source>
        <dbReference type="EMBL" id="MFB9897065.1"/>
    </source>
</evidence>
<feature type="transmembrane region" description="Helical" evidence="1">
    <location>
        <begin position="21"/>
        <end position="41"/>
    </location>
</feature>
<name>A0ABV5ZJE7_9BACT</name>
<keyword evidence="3" id="KW-1185">Reference proteome</keyword>
<evidence type="ECO:0000256" key="1">
    <source>
        <dbReference type="SAM" id="Phobius"/>
    </source>
</evidence>